<name>A0ABM9HRR6_9PROT</name>
<organism evidence="2 3">
    <name type="scientific">Commensalibacter papalotli</name>
    <name type="common">ex Botero et al. 2024</name>
    <dbReference type="NCBI Taxonomy" id="2972766"/>
    <lineage>
        <taxon>Bacteria</taxon>
        <taxon>Pseudomonadati</taxon>
        <taxon>Pseudomonadota</taxon>
        <taxon>Alphaproteobacteria</taxon>
        <taxon>Acetobacterales</taxon>
        <taxon>Acetobacteraceae</taxon>
    </lineage>
</organism>
<evidence type="ECO:0000313" key="2">
    <source>
        <dbReference type="EMBL" id="CAI3948728.1"/>
    </source>
</evidence>
<evidence type="ECO:0008006" key="4">
    <source>
        <dbReference type="Google" id="ProtNLM"/>
    </source>
</evidence>
<accession>A0ABM9HRR6</accession>
<comment type="caution">
    <text evidence="2">The sequence shown here is derived from an EMBL/GenBank/DDBJ whole genome shotgun (WGS) entry which is preliminary data.</text>
</comment>
<keyword evidence="3" id="KW-1185">Reference proteome</keyword>
<evidence type="ECO:0000256" key="1">
    <source>
        <dbReference type="SAM" id="MobiDB-lite"/>
    </source>
</evidence>
<dbReference type="EMBL" id="CAMXCH010000003">
    <property type="protein sequence ID" value="CAI3948728.1"/>
    <property type="molecule type" value="Genomic_DNA"/>
</dbReference>
<feature type="region of interest" description="Disordered" evidence="1">
    <location>
        <begin position="91"/>
        <end position="111"/>
    </location>
</feature>
<dbReference type="InterPro" id="IPR021270">
    <property type="entry name" value="DUF2849"/>
</dbReference>
<dbReference type="Pfam" id="PF11011">
    <property type="entry name" value="DUF2849"/>
    <property type="match status" value="1"/>
</dbReference>
<dbReference type="Proteomes" id="UP001154272">
    <property type="component" value="Unassembled WGS sequence"/>
</dbReference>
<proteinExistence type="predicted"/>
<dbReference type="RefSeq" id="WP_282024117.1">
    <property type="nucleotide sequence ID" value="NZ_CAMXCH010000003.1"/>
</dbReference>
<evidence type="ECO:0000313" key="3">
    <source>
        <dbReference type="Proteomes" id="UP001154272"/>
    </source>
</evidence>
<feature type="compositionally biased region" description="Polar residues" evidence="1">
    <location>
        <begin position="102"/>
        <end position="111"/>
    </location>
</feature>
<gene>
    <name evidence="2" type="ORF">R83534S58_LOCUS1579</name>
</gene>
<sequence length="111" mass="12570">MVTINKNAKEELKSVITANRFADGRVVWLTDQGYWSVKLEEAQVTSSQSDLEFAQEQAKKDVAAQYIIDPYSVELNSNNIPLTTREQVRAFGPSTHPEFNPRSIQETIPNE</sequence>
<reference evidence="2" key="1">
    <citation type="submission" date="2022-10" db="EMBL/GenBank/DDBJ databases">
        <authorList>
            <person name="Botero Cardona J."/>
        </authorList>
    </citation>
    <scope>NUCLEOTIDE SEQUENCE</scope>
    <source>
        <strain evidence="2">R-83534</strain>
    </source>
</reference>
<protein>
    <recommendedName>
        <fullName evidence="4">DUF2849 domain-containing protein</fullName>
    </recommendedName>
</protein>